<name>A0AAV7DL89_ENGPU</name>
<reference evidence="15" key="1">
    <citation type="thesis" date="2020" institute="ProQuest LLC" country="789 East Eisenhower Parkway, Ann Arbor, MI, USA">
        <title>Comparative Genomics and Chromosome Evolution.</title>
        <authorList>
            <person name="Mudd A.B."/>
        </authorList>
    </citation>
    <scope>NUCLEOTIDE SEQUENCE</scope>
    <source>
        <strain evidence="15">237g6f4</strain>
        <tissue evidence="15">Blood</tissue>
    </source>
</reference>
<protein>
    <recommendedName>
        <fullName evidence="17">Purinergic receptor</fullName>
    </recommendedName>
</protein>
<evidence type="ECO:0000256" key="12">
    <source>
        <dbReference type="ARBA" id="ARBA00023303"/>
    </source>
</evidence>
<evidence type="ECO:0000256" key="1">
    <source>
        <dbReference type="ARBA" id="ARBA00004651"/>
    </source>
</evidence>
<dbReference type="Proteomes" id="UP000824782">
    <property type="component" value="Unassembled WGS sequence"/>
</dbReference>
<dbReference type="GO" id="GO:0001614">
    <property type="term" value="F:purinergic nucleotide receptor activity"/>
    <property type="evidence" value="ECO:0007669"/>
    <property type="project" value="InterPro"/>
</dbReference>
<keyword evidence="10" id="KW-0325">Glycoprotein</keyword>
<dbReference type="InterPro" id="IPR059116">
    <property type="entry name" value="P2X_receptor"/>
</dbReference>
<keyword evidence="11" id="KW-1071">Ligand-gated ion channel</keyword>
<proteinExistence type="inferred from homology"/>
<keyword evidence="4" id="KW-1003">Cell membrane</keyword>
<dbReference type="Gene3D" id="2.60.490.10">
    <property type="entry name" value="atp-gated p2x4 ion channel domain"/>
    <property type="match status" value="2"/>
</dbReference>
<evidence type="ECO:0000256" key="5">
    <source>
        <dbReference type="ARBA" id="ARBA00022692"/>
    </source>
</evidence>
<evidence type="ECO:0000313" key="15">
    <source>
        <dbReference type="EMBL" id="KAG8597948.1"/>
    </source>
</evidence>
<dbReference type="GO" id="GO:0005886">
    <property type="term" value="C:plasma membrane"/>
    <property type="evidence" value="ECO:0007669"/>
    <property type="project" value="UniProtKB-SubCell"/>
</dbReference>
<dbReference type="EMBL" id="WNYA01000001">
    <property type="protein sequence ID" value="KAG8597948.1"/>
    <property type="molecule type" value="Genomic_DNA"/>
</dbReference>
<dbReference type="GO" id="GO:0098794">
    <property type="term" value="C:postsynapse"/>
    <property type="evidence" value="ECO:0007669"/>
    <property type="project" value="GOC"/>
</dbReference>
<evidence type="ECO:0000256" key="13">
    <source>
        <dbReference type="ARBA" id="ARBA00036634"/>
    </source>
</evidence>
<evidence type="ECO:0000256" key="8">
    <source>
        <dbReference type="ARBA" id="ARBA00023136"/>
    </source>
</evidence>
<evidence type="ECO:0000256" key="7">
    <source>
        <dbReference type="ARBA" id="ARBA00023065"/>
    </source>
</evidence>
<keyword evidence="5 14" id="KW-0812">Transmembrane</keyword>
<dbReference type="AlphaFoldDB" id="A0AAV7DL89"/>
<dbReference type="GO" id="GO:0004931">
    <property type="term" value="F:extracellularly ATP-gated monoatomic cation channel activity"/>
    <property type="evidence" value="ECO:0007669"/>
    <property type="project" value="InterPro"/>
</dbReference>
<dbReference type="PANTHER" id="PTHR10125:SF21">
    <property type="entry name" value="P2X PURINOCEPTOR 6"/>
    <property type="match status" value="1"/>
</dbReference>
<keyword evidence="16" id="KW-1185">Reference proteome</keyword>
<feature type="transmembrane region" description="Helical" evidence="14">
    <location>
        <begin position="30"/>
        <end position="49"/>
    </location>
</feature>
<keyword evidence="12" id="KW-0407">Ion channel</keyword>
<organism evidence="15 16">
    <name type="scientific">Engystomops pustulosus</name>
    <name type="common">Tungara frog</name>
    <name type="synonym">Physalaemus pustulosus</name>
    <dbReference type="NCBI Taxonomy" id="76066"/>
    <lineage>
        <taxon>Eukaryota</taxon>
        <taxon>Metazoa</taxon>
        <taxon>Chordata</taxon>
        <taxon>Craniata</taxon>
        <taxon>Vertebrata</taxon>
        <taxon>Euteleostomi</taxon>
        <taxon>Amphibia</taxon>
        <taxon>Batrachia</taxon>
        <taxon>Anura</taxon>
        <taxon>Neobatrachia</taxon>
        <taxon>Hyloidea</taxon>
        <taxon>Leptodactylidae</taxon>
        <taxon>Leiuperinae</taxon>
        <taxon>Engystomops</taxon>
    </lineage>
</organism>
<dbReference type="InterPro" id="IPR053792">
    <property type="entry name" value="P2X_RECEPTOR_CS"/>
</dbReference>
<comment type="subcellular location">
    <subcellularLocation>
        <location evidence="1">Cell membrane</location>
        <topology evidence="1">Multi-pass membrane protein</topology>
    </subcellularLocation>
</comment>
<keyword evidence="3" id="KW-0813">Transport</keyword>
<evidence type="ECO:0000256" key="3">
    <source>
        <dbReference type="ARBA" id="ARBA00022448"/>
    </source>
</evidence>
<dbReference type="PANTHER" id="PTHR10125">
    <property type="entry name" value="P2X PURINOCEPTOR"/>
    <property type="match status" value="1"/>
</dbReference>
<evidence type="ECO:0000256" key="2">
    <source>
        <dbReference type="ARBA" id="ARBA00009848"/>
    </source>
</evidence>
<feature type="transmembrane region" description="Helical" evidence="14">
    <location>
        <begin position="276"/>
        <end position="300"/>
    </location>
</feature>
<evidence type="ECO:0000256" key="11">
    <source>
        <dbReference type="ARBA" id="ARBA00023286"/>
    </source>
</evidence>
<gene>
    <name evidence="15" type="ORF">GDO81_002439</name>
</gene>
<keyword evidence="9" id="KW-1015">Disulfide bond</keyword>
<comment type="similarity">
    <text evidence="2">Belongs to the P2X receptor family.</text>
</comment>
<dbReference type="GO" id="GO:0033198">
    <property type="term" value="P:response to ATP"/>
    <property type="evidence" value="ECO:0007669"/>
    <property type="project" value="InterPro"/>
</dbReference>
<keyword evidence="8 14" id="KW-0472">Membrane</keyword>
<dbReference type="InterPro" id="IPR027309">
    <property type="entry name" value="P2X_extracellular_dom_sf"/>
</dbReference>
<accession>A0AAV7DL89</accession>
<dbReference type="Pfam" id="PF00864">
    <property type="entry name" value="P2X_receptor"/>
    <property type="match status" value="2"/>
</dbReference>
<evidence type="ECO:0000256" key="4">
    <source>
        <dbReference type="ARBA" id="ARBA00022475"/>
    </source>
</evidence>
<dbReference type="PROSITE" id="PS01212">
    <property type="entry name" value="P2X_RECEPTOR"/>
    <property type="match status" value="1"/>
</dbReference>
<dbReference type="InterPro" id="IPR001429">
    <property type="entry name" value="P2X_purnocptor"/>
</dbReference>
<dbReference type="PRINTS" id="PR01307">
    <property type="entry name" value="P2XRECEPTOR"/>
</dbReference>
<dbReference type="GO" id="GO:0070588">
    <property type="term" value="P:calcium ion transmembrane transport"/>
    <property type="evidence" value="ECO:0007669"/>
    <property type="project" value="TreeGrafter"/>
</dbReference>
<keyword evidence="6 14" id="KW-1133">Transmembrane helix</keyword>
<keyword evidence="7" id="KW-0406">Ion transport</keyword>
<evidence type="ECO:0000256" key="10">
    <source>
        <dbReference type="ARBA" id="ARBA00023180"/>
    </source>
</evidence>
<evidence type="ECO:0000313" key="16">
    <source>
        <dbReference type="Proteomes" id="UP000824782"/>
    </source>
</evidence>
<evidence type="ECO:0000256" key="9">
    <source>
        <dbReference type="ARBA" id="ARBA00023157"/>
    </source>
</evidence>
<comment type="catalytic activity">
    <reaction evidence="13">
        <text>Ca(2+)(in) = Ca(2+)(out)</text>
        <dbReference type="Rhea" id="RHEA:29671"/>
        <dbReference type="ChEBI" id="CHEBI:29108"/>
    </reaction>
</comment>
<sequence>MEAVCTKSFPPFLDYKTEKYVLTKNRKIGVFHRLLQLGVLIYVIGWVFIVKKGYQECDKDPHISVITKMKGASVTKNFKDLQERLWDVADFVKPAQGENVLFLVTNFISTPGQILGLCPEVRSIKTGKCNTTQFTCEIYGWCPVENPDLIPSNTNKTLEQTYLRSCTYDPLSSPYCPVFKVSEMMKQAGHTFTELSFLGGVVGIDIMWNCDLDQSDSTCKPQYLFRLQDRKNNFRTATYYWDRENREYRDLLKLYGIRLEISVTGEARKFALIQTFINLGIGCAFLGAITLLCDLILLYLNSRADIYWDCKYEEAKPPKKPEATDPTTTNMD</sequence>
<comment type="caution">
    <text evidence="15">The sequence shown here is derived from an EMBL/GenBank/DDBJ whole genome shotgun (WGS) entry which is preliminary data.</text>
</comment>
<evidence type="ECO:0008006" key="17">
    <source>
        <dbReference type="Google" id="ProtNLM"/>
    </source>
</evidence>
<evidence type="ECO:0000256" key="14">
    <source>
        <dbReference type="SAM" id="Phobius"/>
    </source>
</evidence>
<evidence type="ECO:0000256" key="6">
    <source>
        <dbReference type="ARBA" id="ARBA00022989"/>
    </source>
</evidence>